<dbReference type="AlphaFoldDB" id="A0A2A6FS39"/>
<name>A0A2A6FS39_9MICO</name>
<evidence type="ECO:0000313" key="3">
    <source>
        <dbReference type="EMBL" id="PDQ35694.1"/>
    </source>
</evidence>
<dbReference type="SUPFAM" id="SSF51182">
    <property type="entry name" value="RmlC-like cupins"/>
    <property type="match status" value="1"/>
</dbReference>
<proteinExistence type="predicted"/>
<protein>
    <recommendedName>
        <fullName evidence="5">Phosphoheptose isomerase</fullName>
    </recommendedName>
</protein>
<keyword evidence="1" id="KW-0479">Metal-binding</keyword>
<comment type="caution">
    <text evidence="3">The sequence shown here is derived from an EMBL/GenBank/DDBJ whole genome shotgun (WGS) entry which is preliminary data.</text>
</comment>
<dbReference type="Gene3D" id="2.60.120.10">
    <property type="entry name" value="Jelly Rolls"/>
    <property type="match status" value="2"/>
</dbReference>
<dbReference type="EMBL" id="NAEP01000028">
    <property type="protein sequence ID" value="PDQ35694.1"/>
    <property type="molecule type" value="Genomic_DNA"/>
</dbReference>
<dbReference type="PANTHER" id="PTHR42742:SF3">
    <property type="entry name" value="FRUCTOKINASE"/>
    <property type="match status" value="1"/>
</dbReference>
<gene>
    <name evidence="3" type="ORF">B5766_04350</name>
</gene>
<evidence type="ECO:0000256" key="1">
    <source>
        <dbReference type="ARBA" id="ARBA00022723"/>
    </source>
</evidence>
<dbReference type="InterPro" id="IPR011051">
    <property type="entry name" value="RmlC_Cupin_sf"/>
</dbReference>
<sequence length="348" mass="37260">MIPIPLAPNLIDHHYLGGAKIAALRRIPCTSEFQPEEWLGATVSRADSPVTGLAQTKDGALLRDLIMGDPAGWIGPSHSTAATPGDTGLLVKLLDAGQRLPVHVHPSRAFARAHLDCPYGKTEAWYVLDCAPGSAFYLGWNTDVDSTEVDRRRDAQDSEWMLAHMNRIEAQRGMGILVPAGTVHAIDAGIFVAEVQEPTDFSLLLEWSITTSTRDESHLGIGFDRAMSLVTMTATTADLAMLTSHNDRVVDGPRPTSLLPSAADPYFRIWCAKPTSDDSTEIRRGFAIALVLSGSGSFSGAGTITFSAGDVFAVPESFGDWRIAGTGEVLVATPGDHWPQTLSSGGIR</sequence>
<dbReference type="InterPro" id="IPR051804">
    <property type="entry name" value="Carb_Metab_Reg_Kinase/Isom"/>
</dbReference>
<reference evidence="4" key="1">
    <citation type="submission" date="2017-03" db="EMBL/GenBank/DDBJ databases">
        <authorList>
            <person name="Lund M.B."/>
        </authorList>
    </citation>
    <scope>NUCLEOTIDE SEQUENCE [LARGE SCALE GENOMIC DNA]</scope>
</reference>
<dbReference type="Proteomes" id="UP000219994">
    <property type="component" value="Unassembled WGS sequence"/>
</dbReference>
<dbReference type="CDD" id="cd07010">
    <property type="entry name" value="cupin_PMI_type_I_N_bac"/>
    <property type="match status" value="1"/>
</dbReference>
<evidence type="ECO:0000313" key="4">
    <source>
        <dbReference type="Proteomes" id="UP000219994"/>
    </source>
</evidence>
<evidence type="ECO:0008006" key="5">
    <source>
        <dbReference type="Google" id="ProtNLM"/>
    </source>
</evidence>
<evidence type="ECO:0000256" key="2">
    <source>
        <dbReference type="ARBA" id="ARBA00022833"/>
    </source>
</evidence>
<accession>A0A2A6FS39</accession>
<dbReference type="InterPro" id="IPR014710">
    <property type="entry name" value="RmlC-like_jellyroll"/>
</dbReference>
<organism evidence="3 4">
    <name type="scientific">Candidatus Lumbricidiphila eiseniae</name>
    <dbReference type="NCBI Taxonomy" id="1969409"/>
    <lineage>
        <taxon>Bacteria</taxon>
        <taxon>Bacillati</taxon>
        <taxon>Actinomycetota</taxon>
        <taxon>Actinomycetes</taxon>
        <taxon>Micrococcales</taxon>
        <taxon>Microbacteriaceae</taxon>
        <taxon>Candidatus Lumbricidiphila</taxon>
    </lineage>
</organism>
<dbReference type="PANTHER" id="PTHR42742">
    <property type="entry name" value="TRANSCRIPTIONAL REPRESSOR MPRA"/>
    <property type="match status" value="1"/>
</dbReference>
<keyword evidence="2" id="KW-0862">Zinc</keyword>
<dbReference type="GO" id="GO:0046872">
    <property type="term" value="F:metal ion binding"/>
    <property type="evidence" value="ECO:0007669"/>
    <property type="project" value="UniProtKB-KW"/>
</dbReference>